<evidence type="ECO:0000313" key="1">
    <source>
        <dbReference type="EMBL" id="KAJ1131962.1"/>
    </source>
</evidence>
<dbReference type="EMBL" id="JANPWB010000011">
    <property type="protein sequence ID" value="KAJ1131962.1"/>
    <property type="molecule type" value="Genomic_DNA"/>
</dbReference>
<dbReference type="AlphaFoldDB" id="A0AAV7PXH4"/>
<keyword evidence="2" id="KW-1185">Reference proteome</keyword>
<evidence type="ECO:0000313" key="2">
    <source>
        <dbReference type="Proteomes" id="UP001066276"/>
    </source>
</evidence>
<accession>A0AAV7PXH4</accession>
<reference evidence="1" key="1">
    <citation type="journal article" date="2022" name="bioRxiv">
        <title>Sequencing and chromosome-scale assembly of the giantPleurodeles waltlgenome.</title>
        <authorList>
            <person name="Brown T."/>
            <person name="Elewa A."/>
            <person name="Iarovenko S."/>
            <person name="Subramanian E."/>
            <person name="Araus A.J."/>
            <person name="Petzold A."/>
            <person name="Susuki M."/>
            <person name="Suzuki K.-i.T."/>
            <person name="Hayashi T."/>
            <person name="Toyoda A."/>
            <person name="Oliveira C."/>
            <person name="Osipova E."/>
            <person name="Leigh N.D."/>
            <person name="Simon A."/>
            <person name="Yun M.H."/>
        </authorList>
    </citation>
    <scope>NUCLEOTIDE SEQUENCE</scope>
    <source>
        <strain evidence="1">20211129_DDA</strain>
        <tissue evidence="1">Liver</tissue>
    </source>
</reference>
<name>A0AAV7PXH4_PLEWA</name>
<gene>
    <name evidence="1" type="ORF">NDU88_010292</name>
</gene>
<comment type="caution">
    <text evidence="1">The sequence shown here is derived from an EMBL/GenBank/DDBJ whole genome shotgun (WGS) entry which is preliminary data.</text>
</comment>
<sequence length="148" mass="15544">MARGSLPVPDSSFGAAGTCCVKLQEPSNGIRAARCCRRRPAGAVQVSAAGGVQREPSPAAGDELQELRCPVQQKRAMAALLWEPRCRTLPQDPCCRSRDAGAAVPGAAGECSSVLQPRRSVMAAGAPLSFRPLPPRSEQLVGQTLLRL</sequence>
<dbReference type="Proteomes" id="UP001066276">
    <property type="component" value="Chromosome 7"/>
</dbReference>
<proteinExistence type="predicted"/>
<protein>
    <submittedName>
        <fullName evidence="1">Uncharacterized protein</fullName>
    </submittedName>
</protein>
<organism evidence="1 2">
    <name type="scientific">Pleurodeles waltl</name>
    <name type="common">Iberian ribbed newt</name>
    <dbReference type="NCBI Taxonomy" id="8319"/>
    <lineage>
        <taxon>Eukaryota</taxon>
        <taxon>Metazoa</taxon>
        <taxon>Chordata</taxon>
        <taxon>Craniata</taxon>
        <taxon>Vertebrata</taxon>
        <taxon>Euteleostomi</taxon>
        <taxon>Amphibia</taxon>
        <taxon>Batrachia</taxon>
        <taxon>Caudata</taxon>
        <taxon>Salamandroidea</taxon>
        <taxon>Salamandridae</taxon>
        <taxon>Pleurodelinae</taxon>
        <taxon>Pleurodeles</taxon>
    </lineage>
</organism>